<sequence length="202" mass="22297">MTAVVWGPRSSTCRDSFWLRPPVLVGDPVRVRASDRLPTGNWLDPAQGTRLTVANFRDSAEATFVLPSPPPKAIAIDIDLQLEVDSVRGTGLRLQQLFSVDANGTLLPSRYARRDVTVTVVPNAGVTIANRPPTELVGRHPLLTVTTAGVRVDAEFLDVTELWWGLRATRSAPAPTRGDWHLHPARMCSREKLVDRVDDRHV</sequence>
<dbReference type="OrthoDB" id="10020812at2"/>
<dbReference type="RefSeq" id="WP_130336171.1">
    <property type="nucleotide sequence ID" value="NZ_SHLD01000001.1"/>
</dbReference>
<accession>A0A4Q8BEV6</accession>
<comment type="caution">
    <text evidence="1">The sequence shown here is derived from an EMBL/GenBank/DDBJ whole genome shotgun (WGS) entry which is preliminary data.</text>
</comment>
<dbReference type="Proteomes" id="UP000294114">
    <property type="component" value="Unassembled WGS sequence"/>
</dbReference>
<organism evidence="1 2">
    <name type="scientific">Micromonospora kangleipakensis</name>
    <dbReference type="NCBI Taxonomy" id="1077942"/>
    <lineage>
        <taxon>Bacteria</taxon>
        <taxon>Bacillati</taxon>
        <taxon>Actinomycetota</taxon>
        <taxon>Actinomycetes</taxon>
        <taxon>Micromonosporales</taxon>
        <taxon>Micromonosporaceae</taxon>
        <taxon>Micromonospora</taxon>
    </lineage>
</organism>
<name>A0A4Q8BEV6_9ACTN</name>
<dbReference type="EMBL" id="SHLD01000001">
    <property type="protein sequence ID" value="RZU75875.1"/>
    <property type="molecule type" value="Genomic_DNA"/>
</dbReference>
<reference evidence="1 2" key="1">
    <citation type="submission" date="2019-02" db="EMBL/GenBank/DDBJ databases">
        <title>Sequencing the genomes of 1000 actinobacteria strains.</title>
        <authorList>
            <person name="Klenk H.-P."/>
        </authorList>
    </citation>
    <scope>NUCLEOTIDE SEQUENCE [LARGE SCALE GENOMIC DNA]</scope>
    <source>
        <strain evidence="1 2">DSM 45612</strain>
    </source>
</reference>
<dbReference type="AlphaFoldDB" id="A0A4Q8BEV6"/>
<evidence type="ECO:0000313" key="2">
    <source>
        <dbReference type="Proteomes" id="UP000294114"/>
    </source>
</evidence>
<keyword evidence="2" id="KW-1185">Reference proteome</keyword>
<protein>
    <submittedName>
        <fullName evidence="1">Uncharacterized protein</fullName>
    </submittedName>
</protein>
<gene>
    <name evidence="1" type="ORF">EV384_4448</name>
</gene>
<proteinExistence type="predicted"/>
<evidence type="ECO:0000313" key="1">
    <source>
        <dbReference type="EMBL" id="RZU75875.1"/>
    </source>
</evidence>